<dbReference type="InterPro" id="IPR015421">
    <property type="entry name" value="PyrdxlP-dep_Trfase_major"/>
</dbReference>
<evidence type="ECO:0000313" key="2">
    <source>
        <dbReference type="EMBL" id="CAB4544552.1"/>
    </source>
</evidence>
<dbReference type="EMBL" id="CAEZSJ010000131">
    <property type="protein sequence ID" value="CAB4544552.1"/>
    <property type="molecule type" value="Genomic_DNA"/>
</dbReference>
<dbReference type="PANTHER" id="PTHR30244:SF9">
    <property type="entry name" value="PROTEIN RV3402C"/>
    <property type="match status" value="1"/>
</dbReference>
<accession>A0A6J6BZJ5</accession>
<dbReference type="GO" id="GO:0000271">
    <property type="term" value="P:polysaccharide biosynthetic process"/>
    <property type="evidence" value="ECO:0007669"/>
    <property type="project" value="TreeGrafter"/>
</dbReference>
<dbReference type="GO" id="GO:0030170">
    <property type="term" value="F:pyridoxal phosphate binding"/>
    <property type="evidence" value="ECO:0007669"/>
    <property type="project" value="TreeGrafter"/>
</dbReference>
<dbReference type="SUPFAM" id="SSF53383">
    <property type="entry name" value="PLP-dependent transferases"/>
    <property type="match status" value="1"/>
</dbReference>
<proteinExistence type="predicted"/>
<name>A0A6J6BZJ5_9ZZZZ</name>
<sequence length="353" mass="39255">MRKIAVPIMRPQLASLVKVNEYLSQTYSNGIFTNNGPLIRKLEENYAKYFEVDPELVVCSSSATIALEGATSLSEASHFHCPAYTFPASALAVLRAGKSLSFHDIDLESFQMKLEEIPNNSDHGLMYVLPFGASAINVNLYSFKSVVIDAAASIGNKSLNIKDLPHSWVVVFSLHATKVLGIGEGGISIFGNKKAADTYRAWINFGFSGTRNSDYSGTNGKLSEISASFGLAALDLVEIEFEEWQRSRDLTNKLEDSLKLNSFSRKLSGHNPYWIVNLKSNEEKIETTEKLTNAEIQYRDWWSKGCHKMAAFRSFTEGMEFPITDMVANQTLGLPFFRGMSEEQAEAIHECLS</sequence>
<dbReference type="PIRSF" id="PIRSF000390">
    <property type="entry name" value="PLP_StrS"/>
    <property type="match status" value="1"/>
</dbReference>
<organism evidence="2">
    <name type="scientific">freshwater metagenome</name>
    <dbReference type="NCBI Taxonomy" id="449393"/>
    <lineage>
        <taxon>unclassified sequences</taxon>
        <taxon>metagenomes</taxon>
        <taxon>ecological metagenomes</taxon>
    </lineage>
</organism>
<evidence type="ECO:0000256" key="1">
    <source>
        <dbReference type="ARBA" id="ARBA00022898"/>
    </source>
</evidence>
<dbReference type="InterPro" id="IPR015424">
    <property type="entry name" value="PyrdxlP-dep_Trfase"/>
</dbReference>
<gene>
    <name evidence="2" type="ORF">UFOPK1425_00747</name>
</gene>
<dbReference type="GO" id="GO:0008483">
    <property type="term" value="F:transaminase activity"/>
    <property type="evidence" value="ECO:0007669"/>
    <property type="project" value="TreeGrafter"/>
</dbReference>
<keyword evidence="1" id="KW-0663">Pyridoxal phosphate</keyword>
<dbReference type="PANTHER" id="PTHR30244">
    <property type="entry name" value="TRANSAMINASE"/>
    <property type="match status" value="1"/>
</dbReference>
<dbReference type="Pfam" id="PF01041">
    <property type="entry name" value="DegT_DnrJ_EryC1"/>
    <property type="match status" value="1"/>
</dbReference>
<protein>
    <submittedName>
        <fullName evidence="2">Unannotated protein</fullName>
    </submittedName>
</protein>
<dbReference type="AlphaFoldDB" id="A0A6J6BZJ5"/>
<dbReference type="Gene3D" id="3.40.640.10">
    <property type="entry name" value="Type I PLP-dependent aspartate aminotransferase-like (Major domain)"/>
    <property type="match status" value="1"/>
</dbReference>
<reference evidence="2" key="1">
    <citation type="submission" date="2020-05" db="EMBL/GenBank/DDBJ databases">
        <authorList>
            <person name="Chiriac C."/>
            <person name="Salcher M."/>
            <person name="Ghai R."/>
            <person name="Kavagutti S V."/>
        </authorList>
    </citation>
    <scope>NUCLEOTIDE SEQUENCE</scope>
</reference>
<dbReference type="InterPro" id="IPR000653">
    <property type="entry name" value="DegT/StrS_aminotransferase"/>
</dbReference>